<dbReference type="PANTHER" id="PTHR12110">
    <property type="entry name" value="HYDROXYPYRUVATE ISOMERASE"/>
    <property type="match status" value="1"/>
</dbReference>
<proteinExistence type="predicted"/>
<gene>
    <name evidence="2" type="ORF">ACIBG2_25770</name>
</gene>
<dbReference type="InterPro" id="IPR013022">
    <property type="entry name" value="Xyl_isomerase-like_TIM-brl"/>
</dbReference>
<name>A0ABW7YZZ7_9ACTN</name>
<dbReference type="SUPFAM" id="SSF51658">
    <property type="entry name" value="Xylose isomerase-like"/>
    <property type="match status" value="1"/>
</dbReference>
<dbReference type="EMBL" id="JBITGY010000007">
    <property type="protein sequence ID" value="MFI6500808.1"/>
    <property type="molecule type" value="Genomic_DNA"/>
</dbReference>
<protein>
    <submittedName>
        <fullName evidence="2">TIM barrel protein</fullName>
    </submittedName>
</protein>
<keyword evidence="3" id="KW-1185">Reference proteome</keyword>
<comment type="caution">
    <text evidence="2">The sequence shown here is derived from an EMBL/GenBank/DDBJ whole genome shotgun (WGS) entry which is preliminary data.</text>
</comment>
<evidence type="ECO:0000313" key="2">
    <source>
        <dbReference type="EMBL" id="MFI6500808.1"/>
    </source>
</evidence>
<dbReference type="Pfam" id="PF01261">
    <property type="entry name" value="AP_endonuc_2"/>
    <property type="match status" value="1"/>
</dbReference>
<evidence type="ECO:0000313" key="3">
    <source>
        <dbReference type="Proteomes" id="UP001612741"/>
    </source>
</evidence>
<dbReference type="Proteomes" id="UP001612741">
    <property type="component" value="Unassembled WGS sequence"/>
</dbReference>
<organism evidence="2 3">
    <name type="scientific">Nonomuraea typhae</name>
    <dbReference type="NCBI Taxonomy" id="2603600"/>
    <lineage>
        <taxon>Bacteria</taxon>
        <taxon>Bacillati</taxon>
        <taxon>Actinomycetota</taxon>
        <taxon>Actinomycetes</taxon>
        <taxon>Streptosporangiales</taxon>
        <taxon>Streptosporangiaceae</taxon>
        <taxon>Nonomuraea</taxon>
    </lineage>
</organism>
<evidence type="ECO:0000259" key="1">
    <source>
        <dbReference type="Pfam" id="PF01261"/>
    </source>
</evidence>
<dbReference type="PANTHER" id="PTHR12110:SF41">
    <property type="entry name" value="INOSOSE DEHYDRATASE"/>
    <property type="match status" value="1"/>
</dbReference>
<dbReference type="InterPro" id="IPR036237">
    <property type="entry name" value="Xyl_isomerase-like_sf"/>
</dbReference>
<accession>A0ABW7YZZ7</accession>
<reference evidence="2 3" key="1">
    <citation type="submission" date="2024-10" db="EMBL/GenBank/DDBJ databases">
        <title>The Natural Products Discovery Center: Release of the First 8490 Sequenced Strains for Exploring Actinobacteria Biosynthetic Diversity.</title>
        <authorList>
            <person name="Kalkreuter E."/>
            <person name="Kautsar S.A."/>
            <person name="Yang D."/>
            <person name="Bader C.D."/>
            <person name="Teijaro C.N."/>
            <person name="Fluegel L."/>
            <person name="Davis C.M."/>
            <person name="Simpson J.R."/>
            <person name="Lauterbach L."/>
            <person name="Steele A.D."/>
            <person name="Gui C."/>
            <person name="Meng S."/>
            <person name="Li G."/>
            <person name="Viehrig K."/>
            <person name="Ye F."/>
            <person name="Su P."/>
            <person name="Kiefer A.F."/>
            <person name="Nichols A."/>
            <person name="Cepeda A.J."/>
            <person name="Yan W."/>
            <person name="Fan B."/>
            <person name="Jiang Y."/>
            <person name="Adhikari A."/>
            <person name="Zheng C.-J."/>
            <person name="Schuster L."/>
            <person name="Cowan T.M."/>
            <person name="Smanski M.J."/>
            <person name="Chevrette M.G."/>
            <person name="De Carvalho L.P.S."/>
            <person name="Shen B."/>
        </authorList>
    </citation>
    <scope>NUCLEOTIDE SEQUENCE [LARGE SCALE GENOMIC DNA]</scope>
    <source>
        <strain evidence="2 3">NPDC050545</strain>
    </source>
</reference>
<dbReference type="RefSeq" id="WP_397084962.1">
    <property type="nucleotide sequence ID" value="NZ_JBITGY010000007.1"/>
</dbReference>
<dbReference type="InterPro" id="IPR050312">
    <property type="entry name" value="IolE/XylAMocC-like"/>
</dbReference>
<dbReference type="Gene3D" id="3.20.20.150">
    <property type="entry name" value="Divalent-metal-dependent TIM barrel enzymes"/>
    <property type="match status" value="1"/>
</dbReference>
<sequence length="308" mass="32482">MRVTRIANAPVSFGVFELSDGPAPLTADEMVRALADAGYTGIDLGPIGFLGVGEELTRRLSGAGFLLAGGWADLAYSDAAAFAAGLPALEATLEVFDAAPPYAEARLFVAQEGTFAPRPTLGCSGSPARFARPGGNAPGLAGDEWSGYAKRVQEAAQRCRAHGYEPVFHHHLGTFVETPAEVERLLELTDVDLCLDTGHLLLAGGDPVRALRDWRERIGHVHVKDGDPDILAAALEDGADLREIMGRGGFSALGRGVLDLPGVVAALDEIDYQGWIVVEQDTLPGRRPLADVIADQAANLAKLKELGL</sequence>
<feature type="domain" description="Xylose isomerase-like TIM barrel" evidence="1">
    <location>
        <begin position="139"/>
        <end position="291"/>
    </location>
</feature>